<sequence length="540" mass="59538">MNCPTREEDSLKEEPDKDQDTTEESESKRLLPSQPPSSPSFDDENEVAFESREKIVIVDLETPESIGNVDYVPPFSWKKLWMFTGPGFLMSIAFLDPGNLEGDLQAGAIAGYSLLWLLMWATVMGLLIQLLSARLGVATGRHLAELCREEYPTCARFVLWFMAELALIGADIQEVIGSAIAIQILSKGALPLWAGVLITASDCFIFLFLENYGVRKLEAVFAVLIATMALSFAWMFGDTKPSGKELLIGILVPRIGSKTIRQAVGVVGCVIMPHNVFLHSALVQSRKIDPKKRGRVQEALNYYSIESSIALLVSFMINLFVTTIFAKGFYGTKQANNIGLVNAGQYLEEKYGGGLFPILYIWGIGLLAAGQSSTITGTYAGQFIMGGFLNLRLKKWLRALITRSFAIVPTIIVAIVFNTSEASLDTLNEWLNVLQSIQIPFALIPLLTLVSKEQVMGVFRIGHILQRLAWTVAALVIVINGYLLFDFFVSEVKGLLFGLLICIWTAAYMAFIVYLVIRGDALPPTGFRIELSKRCSVTGS</sequence>
<evidence type="ECO:0000256" key="4">
    <source>
        <dbReference type="ARBA" id="ARBA00022989"/>
    </source>
</evidence>
<feature type="transmembrane region" description="Helical" evidence="7">
    <location>
        <begin position="115"/>
        <end position="137"/>
    </location>
</feature>
<gene>
    <name evidence="8" type="ORF">F3Y22_tig00110895pilonHSYRG00163</name>
</gene>
<comment type="subcellular location">
    <subcellularLocation>
        <location evidence="1">Membrane</location>
        <topology evidence="1">Multi-pass membrane protein</topology>
    </subcellularLocation>
</comment>
<feature type="transmembrane region" description="Helical" evidence="7">
    <location>
        <begin position="400"/>
        <end position="418"/>
    </location>
</feature>
<dbReference type="AlphaFoldDB" id="A0A6A2ZE92"/>
<dbReference type="NCBIfam" id="NF037982">
    <property type="entry name" value="Nramp_1"/>
    <property type="match status" value="1"/>
</dbReference>
<evidence type="ECO:0000256" key="2">
    <source>
        <dbReference type="ARBA" id="ARBA00009965"/>
    </source>
</evidence>
<dbReference type="PANTHER" id="PTHR11706">
    <property type="entry name" value="SOLUTE CARRIER PROTEIN FAMILY 11 MEMBER"/>
    <property type="match status" value="1"/>
</dbReference>
<dbReference type="GO" id="GO:0005802">
    <property type="term" value="C:trans-Golgi network"/>
    <property type="evidence" value="ECO:0007669"/>
    <property type="project" value="TreeGrafter"/>
</dbReference>
<dbReference type="PRINTS" id="PR00447">
    <property type="entry name" value="NATRESASSCMP"/>
</dbReference>
<feature type="compositionally biased region" description="Basic and acidic residues" evidence="6">
    <location>
        <begin position="1"/>
        <end position="29"/>
    </location>
</feature>
<evidence type="ECO:0000256" key="3">
    <source>
        <dbReference type="ARBA" id="ARBA00022692"/>
    </source>
</evidence>
<evidence type="ECO:0000256" key="6">
    <source>
        <dbReference type="SAM" id="MobiDB-lite"/>
    </source>
</evidence>
<dbReference type="Pfam" id="PF01566">
    <property type="entry name" value="Nramp"/>
    <property type="match status" value="1"/>
</dbReference>
<dbReference type="GO" id="GO:0005384">
    <property type="term" value="F:manganese ion transmembrane transporter activity"/>
    <property type="evidence" value="ECO:0007669"/>
    <property type="project" value="TreeGrafter"/>
</dbReference>
<comment type="caution">
    <text evidence="8">The sequence shown here is derived from an EMBL/GenBank/DDBJ whole genome shotgun (WGS) entry which is preliminary data.</text>
</comment>
<feature type="transmembrane region" description="Helical" evidence="7">
    <location>
        <begin position="220"/>
        <end position="237"/>
    </location>
</feature>
<keyword evidence="3 7" id="KW-0812">Transmembrane</keyword>
<feature type="transmembrane region" description="Helical" evidence="7">
    <location>
        <begin position="468"/>
        <end position="489"/>
    </location>
</feature>
<keyword evidence="9" id="KW-1185">Reference proteome</keyword>
<dbReference type="NCBIfam" id="TIGR01197">
    <property type="entry name" value="nramp"/>
    <property type="match status" value="1"/>
</dbReference>
<feature type="region of interest" description="Disordered" evidence="6">
    <location>
        <begin position="1"/>
        <end position="44"/>
    </location>
</feature>
<dbReference type="HAMAP" id="MF_00221">
    <property type="entry name" value="NRAMP"/>
    <property type="match status" value="1"/>
</dbReference>
<keyword evidence="5 7" id="KW-0472">Membrane</keyword>
<dbReference type="GO" id="GO:0016020">
    <property type="term" value="C:membrane"/>
    <property type="evidence" value="ECO:0007669"/>
    <property type="project" value="UniProtKB-SubCell"/>
</dbReference>
<dbReference type="OrthoDB" id="409173at2759"/>
<name>A0A6A2ZE92_HIBSY</name>
<dbReference type="GO" id="GO:0015086">
    <property type="term" value="F:cadmium ion transmembrane transporter activity"/>
    <property type="evidence" value="ECO:0007669"/>
    <property type="project" value="TreeGrafter"/>
</dbReference>
<feature type="transmembrane region" description="Helical" evidence="7">
    <location>
        <begin position="495"/>
        <end position="517"/>
    </location>
</feature>
<accession>A0A6A2ZE92</accession>
<feature type="transmembrane region" description="Helical" evidence="7">
    <location>
        <begin position="351"/>
        <end position="369"/>
    </location>
</feature>
<dbReference type="Proteomes" id="UP000436088">
    <property type="component" value="Unassembled WGS sequence"/>
</dbReference>
<keyword evidence="4 7" id="KW-1133">Transmembrane helix</keyword>
<reference evidence="8" key="1">
    <citation type="submission" date="2019-09" db="EMBL/GenBank/DDBJ databases">
        <title>Draft genome information of white flower Hibiscus syriacus.</title>
        <authorList>
            <person name="Kim Y.-M."/>
        </authorList>
    </citation>
    <scope>NUCLEOTIDE SEQUENCE [LARGE SCALE GENOMIC DNA]</scope>
    <source>
        <strain evidence="8">YM2019G1</strain>
    </source>
</reference>
<dbReference type="PANTHER" id="PTHR11706:SF104">
    <property type="entry name" value="METAL TRANSPORTER NRAMP2"/>
    <property type="match status" value="1"/>
</dbReference>
<feature type="transmembrane region" description="Helical" evidence="7">
    <location>
        <begin position="430"/>
        <end position="447"/>
    </location>
</feature>
<dbReference type="EMBL" id="VEPZ02001152">
    <property type="protein sequence ID" value="KAE8690364.1"/>
    <property type="molecule type" value="Genomic_DNA"/>
</dbReference>
<organism evidence="8 9">
    <name type="scientific">Hibiscus syriacus</name>
    <name type="common">Rose of Sharon</name>
    <dbReference type="NCBI Taxonomy" id="106335"/>
    <lineage>
        <taxon>Eukaryota</taxon>
        <taxon>Viridiplantae</taxon>
        <taxon>Streptophyta</taxon>
        <taxon>Embryophyta</taxon>
        <taxon>Tracheophyta</taxon>
        <taxon>Spermatophyta</taxon>
        <taxon>Magnoliopsida</taxon>
        <taxon>eudicotyledons</taxon>
        <taxon>Gunneridae</taxon>
        <taxon>Pentapetalae</taxon>
        <taxon>rosids</taxon>
        <taxon>malvids</taxon>
        <taxon>Malvales</taxon>
        <taxon>Malvaceae</taxon>
        <taxon>Malvoideae</taxon>
        <taxon>Hibiscus</taxon>
    </lineage>
</organism>
<dbReference type="InterPro" id="IPR001046">
    <property type="entry name" value="NRAMP_fam"/>
</dbReference>
<evidence type="ECO:0000313" key="9">
    <source>
        <dbReference type="Proteomes" id="UP000436088"/>
    </source>
</evidence>
<evidence type="ECO:0000256" key="7">
    <source>
        <dbReference type="SAM" id="Phobius"/>
    </source>
</evidence>
<feature type="transmembrane region" description="Helical" evidence="7">
    <location>
        <begin position="157"/>
        <end position="184"/>
    </location>
</feature>
<evidence type="ECO:0000256" key="1">
    <source>
        <dbReference type="ARBA" id="ARBA00004141"/>
    </source>
</evidence>
<comment type="similarity">
    <text evidence="2">Belongs to the NRAMP (TC 2.A.55) family.</text>
</comment>
<proteinExistence type="inferred from homology"/>
<evidence type="ECO:0000256" key="5">
    <source>
        <dbReference type="ARBA" id="ARBA00023136"/>
    </source>
</evidence>
<feature type="transmembrane region" description="Helical" evidence="7">
    <location>
        <begin position="309"/>
        <end position="330"/>
    </location>
</feature>
<feature type="transmembrane region" description="Helical" evidence="7">
    <location>
        <begin position="190"/>
        <end position="208"/>
    </location>
</feature>
<protein>
    <submittedName>
        <fullName evidence="8">Metal transporter Nramp5</fullName>
    </submittedName>
</protein>
<dbReference type="GO" id="GO:0034755">
    <property type="term" value="P:iron ion transmembrane transport"/>
    <property type="evidence" value="ECO:0007669"/>
    <property type="project" value="TreeGrafter"/>
</dbReference>
<evidence type="ECO:0000313" key="8">
    <source>
        <dbReference type="EMBL" id="KAE8690364.1"/>
    </source>
</evidence>